<dbReference type="EMBL" id="MU005580">
    <property type="protein sequence ID" value="KAF2684817.1"/>
    <property type="molecule type" value="Genomic_DNA"/>
</dbReference>
<gene>
    <name evidence="1" type="ORF">K458DRAFT_417683</name>
</gene>
<evidence type="ECO:0000313" key="2">
    <source>
        <dbReference type="Proteomes" id="UP000799291"/>
    </source>
</evidence>
<proteinExistence type="predicted"/>
<dbReference type="Proteomes" id="UP000799291">
    <property type="component" value="Unassembled WGS sequence"/>
</dbReference>
<dbReference type="OrthoDB" id="3799620at2759"/>
<keyword evidence="2" id="KW-1185">Reference proteome</keyword>
<accession>A0A6G1J2R2</accession>
<dbReference type="AlphaFoldDB" id="A0A6G1J2R2"/>
<protein>
    <submittedName>
        <fullName evidence="1">Uncharacterized protein</fullName>
    </submittedName>
</protein>
<name>A0A6G1J2R2_9PLEO</name>
<sequence>MDLPRELRNTVYHHLWADTPRIGVPHVATVDDNENYTGVYFERELARSSFNGVVYRRTTMVSGRVRRRGST</sequence>
<reference evidence="1" key="1">
    <citation type="journal article" date="2020" name="Stud. Mycol.">
        <title>101 Dothideomycetes genomes: a test case for predicting lifestyles and emergence of pathogens.</title>
        <authorList>
            <person name="Haridas S."/>
            <person name="Albert R."/>
            <person name="Binder M."/>
            <person name="Bloem J."/>
            <person name="Labutti K."/>
            <person name="Salamov A."/>
            <person name="Andreopoulos B."/>
            <person name="Baker S."/>
            <person name="Barry K."/>
            <person name="Bills G."/>
            <person name="Bluhm B."/>
            <person name="Cannon C."/>
            <person name="Castanera R."/>
            <person name="Culley D."/>
            <person name="Daum C."/>
            <person name="Ezra D."/>
            <person name="Gonzalez J."/>
            <person name="Henrissat B."/>
            <person name="Kuo A."/>
            <person name="Liang C."/>
            <person name="Lipzen A."/>
            <person name="Lutzoni F."/>
            <person name="Magnuson J."/>
            <person name="Mondo S."/>
            <person name="Nolan M."/>
            <person name="Ohm R."/>
            <person name="Pangilinan J."/>
            <person name="Park H.-J."/>
            <person name="Ramirez L."/>
            <person name="Alfaro M."/>
            <person name="Sun H."/>
            <person name="Tritt A."/>
            <person name="Yoshinaga Y."/>
            <person name="Zwiers L.-H."/>
            <person name="Turgeon B."/>
            <person name="Goodwin S."/>
            <person name="Spatafora J."/>
            <person name="Crous P."/>
            <person name="Grigoriev I."/>
        </authorList>
    </citation>
    <scope>NUCLEOTIDE SEQUENCE</scope>
    <source>
        <strain evidence="1">CBS 122367</strain>
    </source>
</reference>
<organism evidence="1 2">
    <name type="scientific">Lentithecium fluviatile CBS 122367</name>
    <dbReference type="NCBI Taxonomy" id="1168545"/>
    <lineage>
        <taxon>Eukaryota</taxon>
        <taxon>Fungi</taxon>
        <taxon>Dikarya</taxon>
        <taxon>Ascomycota</taxon>
        <taxon>Pezizomycotina</taxon>
        <taxon>Dothideomycetes</taxon>
        <taxon>Pleosporomycetidae</taxon>
        <taxon>Pleosporales</taxon>
        <taxon>Massarineae</taxon>
        <taxon>Lentitheciaceae</taxon>
        <taxon>Lentithecium</taxon>
    </lineage>
</organism>
<evidence type="ECO:0000313" key="1">
    <source>
        <dbReference type="EMBL" id="KAF2684817.1"/>
    </source>
</evidence>